<feature type="domain" description="Vta1/callose synthase N-terminal" evidence="10">
    <location>
        <begin position="28"/>
        <end position="179"/>
    </location>
</feature>
<comment type="caution">
    <text evidence="12">The sequence shown here is derived from an EMBL/GenBank/DDBJ whole genome shotgun (WGS) entry which is preliminary data.</text>
</comment>
<evidence type="ECO:0000259" key="10">
    <source>
        <dbReference type="Pfam" id="PF04652"/>
    </source>
</evidence>
<organism evidence="12 13">
    <name type="scientific">Pichia membranifaciens</name>
    <dbReference type="NCBI Taxonomy" id="4926"/>
    <lineage>
        <taxon>Eukaryota</taxon>
        <taxon>Fungi</taxon>
        <taxon>Dikarya</taxon>
        <taxon>Ascomycota</taxon>
        <taxon>Saccharomycotina</taxon>
        <taxon>Pichiomycetes</taxon>
        <taxon>Pichiales</taxon>
        <taxon>Pichiaceae</taxon>
        <taxon>Pichia</taxon>
    </lineage>
</organism>
<dbReference type="GO" id="GO:0005771">
    <property type="term" value="C:multivesicular body"/>
    <property type="evidence" value="ECO:0007669"/>
    <property type="project" value="TreeGrafter"/>
</dbReference>
<feature type="compositionally biased region" description="Pro residues" evidence="9">
    <location>
        <begin position="287"/>
        <end position="299"/>
    </location>
</feature>
<dbReference type="GO" id="GO:0015031">
    <property type="term" value="P:protein transport"/>
    <property type="evidence" value="ECO:0007669"/>
    <property type="project" value="UniProtKB-KW"/>
</dbReference>
<dbReference type="PANTHER" id="PTHR46009">
    <property type="entry name" value="VACUOLAR PROTEIN SORTING-ASSOCIATED PROTEIN VTA1 HOMOLOG"/>
    <property type="match status" value="1"/>
</dbReference>
<evidence type="ECO:0000256" key="3">
    <source>
        <dbReference type="ARBA" id="ARBA00007895"/>
    </source>
</evidence>
<evidence type="ECO:0000256" key="8">
    <source>
        <dbReference type="ARBA" id="ARBA00023136"/>
    </source>
</evidence>
<comment type="similarity">
    <text evidence="3">Belongs to the VTA1 family.</text>
</comment>
<dbReference type="Pfam" id="PF04652">
    <property type="entry name" value="Vta1"/>
    <property type="match status" value="1"/>
</dbReference>
<dbReference type="GO" id="GO:0010008">
    <property type="term" value="C:endosome membrane"/>
    <property type="evidence" value="ECO:0007669"/>
    <property type="project" value="UniProtKB-SubCell"/>
</dbReference>
<comment type="subcellular location">
    <subcellularLocation>
        <location evidence="2">Cytoplasm</location>
    </subcellularLocation>
    <subcellularLocation>
        <location evidence="1">Endosome membrane</location>
        <topology evidence="1">Peripheral membrane protein</topology>
    </subcellularLocation>
</comment>
<feature type="compositionally biased region" description="Low complexity" evidence="9">
    <location>
        <begin position="204"/>
        <end position="216"/>
    </location>
</feature>
<feature type="compositionally biased region" description="Polar residues" evidence="9">
    <location>
        <begin position="258"/>
        <end position="275"/>
    </location>
</feature>
<evidence type="ECO:0000313" key="12">
    <source>
        <dbReference type="EMBL" id="GAV29484.1"/>
    </source>
</evidence>
<dbReference type="EMBL" id="BDGI01000123">
    <property type="protein sequence ID" value="GAV29484.1"/>
    <property type="molecule type" value="Genomic_DNA"/>
</dbReference>
<evidence type="ECO:0000256" key="2">
    <source>
        <dbReference type="ARBA" id="ARBA00004496"/>
    </source>
</evidence>
<dbReference type="Proteomes" id="UP000186136">
    <property type="component" value="Unassembled WGS sequence"/>
</dbReference>
<dbReference type="AlphaFoldDB" id="A0A1Q2YIW6"/>
<proteinExistence type="inferred from homology"/>
<evidence type="ECO:0000259" key="11">
    <source>
        <dbReference type="Pfam" id="PF18097"/>
    </source>
</evidence>
<dbReference type="Gene3D" id="1.25.40.270">
    <property type="entry name" value="Vacuolar protein sorting-associated protein vta1"/>
    <property type="match status" value="1"/>
</dbReference>
<dbReference type="InterPro" id="IPR023175">
    <property type="entry name" value="Vta1/CALS_N_sf"/>
</dbReference>
<keyword evidence="13" id="KW-1185">Reference proteome</keyword>
<dbReference type="OrthoDB" id="391137at2759"/>
<gene>
    <name evidence="12" type="ORF">PMKS-002985</name>
</gene>
<evidence type="ECO:0000256" key="5">
    <source>
        <dbReference type="ARBA" id="ARBA00022490"/>
    </source>
</evidence>
<accession>A0A1Q2YIW6</accession>
<reference evidence="12 13" key="1">
    <citation type="submission" date="2016-08" db="EMBL/GenBank/DDBJ databases">
        <title>Whole genome shotgun sequence of Pichia membranifaciens KS47-1.</title>
        <authorList>
            <person name="Konishi M."/>
            <person name="Ishida M."/>
            <person name="Arakawa T."/>
            <person name="Kato Y."/>
            <person name="Horiuchi J."/>
        </authorList>
    </citation>
    <scope>NUCLEOTIDE SEQUENCE [LARGE SCALE GENOMIC DNA]</scope>
    <source>
        <strain evidence="12 13">KS47-1</strain>
    </source>
</reference>
<name>A0A1Q2YIW6_9ASCO</name>
<dbReference type="Gene3D" id="1.20.5.420">
    <property type="entry name" value="Immunoglobulin FC, subunit C"/>
    <property type="match status" value="1"/>
</dbReference>
<feature type="region of interest" description="Disordered" evidence="9">
    <location>
        <begin position="258"/>
        <end position="313"/>
    </location>
</feature>
<dbReference type="InterPro" id="IPR039431">
    <property type="entry name" value="Vta1/CALS_N"/>
</dbReference>
<dbReference type="InterPro" id="IPR041212">
    <property type="entry name" value="Vta1_C"/>
</dbReference>
<dbReference type="GO" id="GO:0032511">
    <property type="term" value="P:late endosome to vacuole transport via multivesicular body sorting pathway"/>
    <property type="evidence" value="ECO:0007669"/>
    <property type="project" value="InterPro"/>
</dbReference>
<keyword evidence="8" id="KW-0472">Membrane</keyword>
<sequence>MSDPAEPVVPGDQGGSVNDVPAAAVKLIGPFIKRGQELLNVQPLISYYCYLYAAQLILESQLHLQYADVANYIEVLLNAVEENRKIIESTSSTLADILTDKEKSFKLILGFSLSVFNKASGEIDSHTASKMTVQSFMAFLNFVEVLKLWPELYQSHAADLHNQIKYAKFHCNRILKAIKSDTDPNDYVTPQEERELSNFLQPAAEASEEATAVEAASPPPFVEEASPISSSINLPEAPSEIKGEINLPSAPVLIKGQKNSLGLPSAPHSSDTESTLDVHGQPNSVPKSPPKLPAKPPSTPRHAQPHATPPAVVAESKVLSKNDVEEIWSKAEVISSAQKKAKFAISALNYEDIETAITELQSALQLLRGE</sequence>
<evidence type="ECO:0000313" key="13">
    <source>
        <dbReference type="Proteomes" id="UP000186136"/>
    </source>
</evidence>
<feature type="domain" description="Vta1 C-terminal" evidence="11">
    <location>
        <begin position="332"/>
        <end position="368"/>
    </location>
</feature>
<keyword evidence="7" id="KW-0653">Protein transport</keyword>
<evidence type="ECO:0000256" key="9">
    <source>
        <dbReference type="SAM" id="MobiDB-lite"/>
    </source>
</evidence>
<evidence type="ECO:0000256" key="7">
    <source>
        <dbReference type="ARBA" id="ARBA00022927"/>
    </source>
</evidence>
<dbReference type="Pfam" id="PF18097">
    <property type="entry name" value="Vta1_C"/>
    <property type="match status" value="1"/>
</dbReference>
<dbReference type="PANTHER" id="PTHR46009:SF1">
    <property type="entry name" value="VACUOLAR PROTEIN SORTING-ASSOCIATED PROTEIN VTA1 HOMOLOG"/>
    <property type="match status" value="1"/>
</dbReference>
<dbReference type="InterPro" id="IPR044538">
    <property type="entry name" value="Vta1-like"/>
</dbReference>
<keyword evidence="5" id="KW-0963">Cytoplasm</keyword>
<evidence type="ECO:0000256" key="6">
    <source>
        <dbReference type="ARBA" id="ARBA00022753"/>
    </source>
</evidence>
<evidence type="ECO:0000256" key="4">
    <source>
        <dbReference type="ARBA" id="ARBA00022448"/>
    </source>
</evidence>
<feature type="region of interest" description="Disordered" evidence="9">
    <location>
        <begin position="204"/>
        <end position="235"/>
    </location>
</feature>
<evidence type="ECO:0008006" key="14">
    <source>
        <dbReference type="Google" id="ProtNLM"/>
    </source>
</evidence>
<keyword evidence="4" id="KW-0813">Transport</keyword>
<evidence type="ECO:0000256" key="1">
    <source>
        <dbReference type="ARBA" id="ARBA00004481"/>
    </source>
</evidence>
<keyword evidence="6" id="KW-0967">Endosome</keyword>
<protein>
    <recommendedName>
        <fullName evidence="14">Vta1 C-terminal domain-containing protein</fullName>
    </recommendedName>
</protein>